<dbReference type="Proteomes" id="UP000095751">
    <property type="component" value="Unassembled WGS sequence"/>
</dbReference>
<protein>
    <submittedName>
        <fullName evidence="2">Uncharacterized protein</fullName>
    </submittedName>
</protein>
<dbReference type="InParanoid" id="A0A1E7FMX2"/>
<feature type="compositionally biased region" description="Low complexity" evidence="1">
    <location>
        <begin position="138"/>
        <end position="167"/>
    </location>
</feature>
<feature type="region of interest" description="Disordered" evidence="1">
    <location>
        <begin position="1"/>
        <end position="202"/>
    </location>
</feature>
<feature type="region of interest" description="Disordered" evidence="1">
    <location>
        <begin position="427"/>
        <end position="590"/>
    </location>
</feature>
<keyword evidence="3" id="KW-1185">Reference proteome</keyword>
<feature type="compositionally biased region" description="Low complexity" evidence="1">
    <location>
        <begin position="809"/>
        <end position="827"/>
    </location>
</feature>
<feature type="compositionally biased region" description="Low complexity" evidence="1">
    <location>
        <begin position="511"/>
        <end position="532"/>
    </location>
</feature>
<name>A0A1E7FMX2_9STRA</name>
<organism evidence="2 3">
    <name type="scientific">Fragilariopsis cylindrus CCMP1102</name>
    <dbReference type="NCBI Taxonomy" id="635003"/>
    <lineage>
        <taxon>Eukaryota</taxon>
        <taxon>Sar</taxon>
        <taxon>Stramenopiles</taxon>
        <taxon>Ochrophyta</taxon>
        <taxon>Bacillariophyta</taxon>
        <taxon>Bacillariophyceae</taxon>
        <taxon>Bacillariophycidae</taxon>
        <taxon>Bacillariales</taxon>
        <taxon>Bacillariaceae</taxon>
        <taxon>Fragilariopsis</taxon>
    </lineage>
</organism>
<evidence type="ECO:0000313" key="2">
    <source>
        <dbReference type="EMBL" id="OEU19474.1"/>
    </source>
</evidence>
<reference evidence="2 3" key="1">
    <citation type="submission" date="2016-09" db="EMBL/GenBank/DDBJ databases">
        <title>Extensive genetic diversity and differential bi-allelic expression allows diatom success in the polar Southern Ocean.</title>
        <authorList>
            <consortium name="DOE Joint Genome Institute"/>
            <person name="Mock T."/>
            <person name="Otillar R.P."/>
            <person name="Strauss J."/>
            <person name="Dupont C."/>
            <person name="Frickenhaus S."/>
            <person name="Maumus F."/>
            <person name="Mcmullan M."/>
            <person name="Sanges R."/>
            <person name="Schmutz J."/>
            <person name="Toseland A."/>
            <person name="Valas R."/>
            <person name="Veluchamy A."/>
            <person name="Ward B.J."/>
            <person name="Allen A."/>
            <person name="Barry K."/>
            <person name="Falciatore A."/>
            <person name="Ferrante M."/>
            <person name="Fortunato A.E."/>
            <person name="Gloeckner G."/>
            <person name="Gruber A."/>
            <person name="Hipkin R."/>
            <person name="Janech M."/>
            <person name="Kroth P."/>
            <person name="Leese F."/>
            <person name="Lindquist E."/>
            <person name="Lyon B.R."/>
            <person name="Martin J."/>
            <person name="Mayer C."/>
            <person name="Parker M."/>
            <person name="Quesneville H."/>
            <person name="Raymond J."/>
            <person name="Uhlig C."/>
            <person name="Valentin K.U."/>
            <person name="Worden A.Z."/>
            <person name="Armbrust E.V."/>
            <person name="Bowler C."/>
            <person name="Green B."/>
            <person name="Moulton V."/>
            <person name="Van Oosterhout C."/>
            <person name="Grigoriev I."/>
        </authorList>
    </citation>
    <scope>NUCLEOTIDE SEQUENCE [LARGE SCALE GENOMIC DNA]</scope>
    <source>
        <strain evidence="2 3">CCMP1102</strain>
    </source>
</reference>
<feature type="region of interest" description="Disordered" evidence="1">
    <location>
        <begin position="1198"/>
        <end position="1232"/>
    </location>
</feature>
<feature type="compositionally biased region" description="Low complexity" evidence="1">
    <location>
        <begin position="110"/>
        <end position="124"/>
    </location>
</feature>
<feature type="compositionally biased region" description="Polar residues" evidence="1">
    <location>
        <begin position="1"/>
        <end position="14"/>
    </location>
</feature>
<feature type="compositionally biased region" description="Basic residues" evidence="1">
    <location>
        <begin position="429"/>
        <end position="439"/>
    </location>
</feature>
<feature type="compositionally biased region" description="Basic and acidic residues" evidence="1">
    <location>
        <begin position="709"/>
        <end position="720"/>
    </location>
</feature>
<feature type="compositionally biased region" description="Acidic residues" evidence="1">
    <location>
        <begin position="496"/>
        <end position="510"/>
    </location>
</feature>
<evidence type="ECO:0000256" key="1">
    <source>
        <dbReference type="SAM" id="MobiDB-lite"/>
    </source>
</evidence>
<feature type="region of interest" description="Disordered" evidence="1">
    <location>
        <begin position="1400"/>
        <end position="1421"/>
    </location>
</feature>
<feature type="compositionally biased region" description="Polar residues" evidence="1">
    <location>
        <begin position="451"/>
        <end position="476"/>
    </location>
</feature>
<feature type="compositionally biased region" description="Low complexity" evidence="1">
    <location>
        <begin position="1198"/>
        <end position="1225"/>
    </location>
</feature>
<feature type="compositionally biased region" description="Low complexity" evidence="1">
    <location>
        <begin position="567"/>
        <end position="577"/>
    </location>
</feature>
<dbReference type="KEGG" id="fcy:FRACYDRAFT_235530"/>
<dbReference type="OrthoDB" id="193843at2759"/>
<feature type="compositionally biased region" description="Low complexity" evidence="1">
    <location>
        <begin position="1010"/>
        <end position="1027"/>
    </location>
</feature>
<feature type="compositionally biased region" description="Polar residues" evidence="1">
    <location>
        <begin position="32"/>
        <end position="61"/>
    </location>
</feature>
<feature type="compositionally biased region" description="Polar residues" evidence="1">
    <location>
        <begin position="578"/>
        <end position="590"/>
    </location>
</feature>
<feature type="compositionally biased region" description="Low complexity" evidence="1">
    <location>
        <begin position="175"/>
        <end position="202"/>
    </location>
</feature>
<feature type="compositionally biased region" description="Polar residues" evidence="1">
    <location>
        <begin position="785"/>
        <end position="808"/>
    </location>
</feature>
<accession>A0A1E7FMX2</accession>
<evidence type="ECO:0000313" key="3">
    <source>
        <dbReference type="Proteomes" id="UP000095751"/>
    </source>
</evidence>
<sequence>MFGRSSCTTTTPLQRQVPHRHKETENLLQIHDYQSQQNQESDSSFDNTTTHDATTENNKSNMIRRRPNRNVGGGVVEAGERIETFENSSSSMIRTYPLDDTDTNDKDGTDSNSNSNSNSNISSSSEEDEEKQKEQKAKQQSQSQSQDIEQEQGWQKQRQQEQGWQRQRLNRQRQQHQQQRLTGQQRRSQSFPQQQRIERSTSSFSATSAFHIVDIDIESLPHEIQLALEDTVLGWTHLTSEVIGHVLLPWLVYYTVQHASKSVLESTILVNTTNNNSVNKEEEDDNQNVGAVEAILVSPATHCLLGAVAAIAAFRWIRHYRKVWFRHAYGSKAYKRCDEGRRRREAVINADRRTSSLMSFANNSSSSQIQITQTQMNSSSSSTLEQQHQSQNQQNSKRCSTTTTTATTPSTTTITGKLALGTSKIITNYKRKKHKKRLQKASDRFDRHHTSLSPKSKSGRVSVSQPKKRSSATVTTKLKPKTFGPDDESSIAATEVLEEEEEYEEEEYDDSSTSTNSSASCSSSDGNNMNIKNKNKNAEQYRQKNSKQTQQHNDNDNDNDNDEHYGSNSNNNNNNNSYQQQQRPIGRNSNYSSITYDDAVSIPRINNVPYAHGGFFGAAPFFLADKRWVRILRELLPDVYVEISKRIGGGYYYGYISKYSSYYQADASKLIHWAENNPVVAAYGVVMDMQIRKELELARGRSNNQEEEVATKTEEGHFYHDSASGRSRNRSLHDVVSEIIPAHLIKQSSESIISEYYGTSINSNSNSNTDSINGSSRRRNSSLSTAINTGTCEEVNSNHSDPILSSHSQQGTNNSNTAAQAQAHQEQQEIQIEIPNLEWDIFVDPLLVRRVEAVLNAKDRYLLLLKRNKKNKNIGENAVNNVNDNGYEFSTSLINDYINNIENDQVIQYLDNELIARTKELTDRLLIAHGNVLQLITEQAGVLKDWNYSRVQRTRRTLGGGMYARQWMSVFSESLRLGMKARPSMKSSLSPSASPSVSAFDTGSTYCATAATDTNTNTGGATPTTPNMYSDYANDNYSEYNSDYKFSNEQQQQQDKQQHNFYDDDYYKDDNDDCDDGFNEEAALLPLRQQQQQQNPYAYDDDDQFIDDAYHNNDKEEDDNDMCHCSPKCCLDTSLEKSLALIEKITQTIQPIGILLDLKSRHVPKRVLSLIIKCLQTAGIRVVGIASFQISEIRGVCSSSSNSNDNNNNNNPVTTIGTSTSASASRQRMPSKQRIIGTATSAGGSSVSSFADNNNNNNNNNIRASVNSNHNHNTNTTKEILMVHSAGDLQAACDEGLVQPGDHVFFNGGSLILDSARSSTIKTLLGAVMDMCVCGYLNTFDPCVIEDGYRIQSYGYCSPSFSMDNVTAMNTTTGVVGCGVVGVVGPSSFPYKSNVISDSGGSGGDSIHHRITNNNKDDDDDDITLNMTGSENDGHNGRHGVRPCNRSEVGSVMRTLADYKRHYGFAMGMYCQEFSIDEAAARLLIELVNNNPSLYDLGLAWGGINGMTVHGIQPGRFTSTDGYWNQRRVGRIWKEI</sequence>
<dbReference type="PANTHER" id="PTHR20916">
    <property type="entry name" value="CYSTEINE AND GLYCINE-RICH PROTEIN 2 BINDING PROTEIN"/>
    <property type="match status" value="1"/>
</dbReference>
<proteinExistence type="predicted"/>
<gene>
    <name evidence="2" type="ORF">FRACYDRAFT_235530</name>
</gene>
<feature type="compositionally biased region" description="Basic and acidic residues" evidence="1">
    <location>
        <begin position="440"/>
        <end position="449"/>
    </location>
</feature>
<dbReference type="PANTHER" id="PTHR20916:SF18">
    <property type="entry name" value="IPT_TIG DOMAIN-CONTAINING PROTEIN"/>
    <property type="match status" value="1"/>
</dbReference>
<feature type="region of interest" description="Disordered" evidence="1">
    <location>
        <begin position="759"/>
        <end position="827"/>
    </location>
</feature>
<feature type="region of interest" description="Disordered" evidence="1">
    <location>
        <begin position="358"/>
        <end position="411"/>
    </location>
</feature>
<feature type="region of interest" description="Disordered" evidence="1">
    <location>
        <begin position="1010"/>
        <end position="1034"/>
    </location>
</feature>
<feature type="compositionally biased region" description="Low complexity" evidence="1">
    <location>
        <begin position="759"/>
        <end position="775"/>
    </location>
</feature>
<feature type="region of interest" description="Disordered" evidence="1">
    <location>
        <begin position="700"/>
        <end position="730"/>
    </location>
</feature>
<dbReference type="EMBL" id="KV784355">
    <property type="protein sequence ID" value="OEU19474.1"/>
    <property type="molecule type" value="Genomic_DNA"/>
</dbReference>